<feature type="non-terminal residue" evidence="1">
    <location>
        <position position="1"/>
    </location>
</feature>
<evidence type="ECO:0000313" key="2">
    <source>
        <dbReference type="Proteomes" id="UP000717328"/>
    </source>
</evidence>
<proteinExistence type="predicted"/>
<dbReference type="SUPFAM" id="SSF52047">
    <property type="entry name" value="RNI-like"/>
    <property type="match status" value="1"/>
</dbReference>
<dbReference type="OrthoDB" id="3049838at2759"/>
<accession>A0A9P7GFK9</accession>
<protein>
    <submittedName>
        <fullName evidence="1">Uncharacterized protein</fullName>
    </submittedName>
</protein>
<organism evidence="1 2">
    <name type="scientific">Sphagnurus paluster</name>
    <dbReference type="NCBI Taxonomy" id="117069"/>
    <lineage>
        <taxon>Eukaryota</taxon>
        <taxon>Fungi</taxon>
        <taxon>Dikarya</taxon>
        <taxon>Basidiomycota</taxon>
        <taxon>Agaricomycotina</taxon>
        <taxon>Agaricomycetes</taxon>
        <taxon>Agaricomycetidae</taxon>
        <taxon>Agaricales</taxon>
        <taxon>Tricholomatineae</taxon>
        <taxon>Lyophyllaceae</taxon>
        <taxon>Sphagnurus</taxon>
    </lineage>
</organism>
<sequence>MMGISRILFEMAMDDIYQELHFESDGDQMLRTFQQLQYPDLARRVQHFYIRPNFLPGAEACGRAERVFKKFLCIPIGSSIRYESPPSRKSLQQSISTLEIAKGAISHLSNVEAVTIVLHDLAVTPVPSFVPFLHVLFSSLGHNLRKLTLNLTLPKLPIVLDSRISRELHALVDFEVILANSRFTSKESIKDTLVPFTRSLAGTLESLSISTLMIVDLNPFFDGVGYLPKLRKFVLIFGLSFGIFQSPAPAASYVARFISRHQEILQHLTVRIQRFPFHEESWMQTYSVNLKLPHLRTLELGVLARAHDAFPLDWRNNIQHLPSLSQLENLIIFNTTLSIKDVEALLEALYHSKSSDILQRLSMKITILNSRLVDLLASRLPSLTYLELRFGEYRRTDYRIDMVKSISMDVAPADYKYPQVAFRREMEPR</sequence>
<dbReference type="AlphaFoldDB" id="A0A9P7GFK9"/>
<dbReference type="Proteomes" id="UP000717328">
    <property type="component" value="Unassembled WGS sequence"/>
</dbReference>
<dbReference type="EMBL" id="JABCKI010000812">
    <property type="protein sequence ID" value="KAG5649644.1"/>
    <property type="molecule type" value="Genomic_DNA"/>
</dbReference>
<gene>
    <name evidence="1" type="ORF">H0H81_002718</name>
</gene>
<keyword evidence="2" id="KW-1185">Reference proteome</keyword>
<name>A0A9P7GFK9_9AGAR</name>
<reference evidence="1" key="1">
    <citation type="submission" date="2021-02" db="EMBL/GenBank/DDBJ databases">
        <authorList>
            <person name="Nieuwenhuis M."/>
            <person name="Van De Peppel L.J.J."/>
        </authorList>
    </citation>
    <scope>NUCLEOTIDE SEQUENCE</scope>
    <source>
        <strain evidence="1">D49</strain>
    </source>
</reference>
<evidence type="ECO:0000313" key="1">
    <source>
        <dbReference type="EMBL" id="KAG5649644.1"/>
    </source>
</evidence>
<comment type="caution">
    <text evidence="1">The sequence shown here is derived from an EMBL/GenBank/DDBJ whole genome shotgun (WGS) entry which is preliminary data.</text>
</comment>
<reference evidence="1" key="2">
    <citation type="submission" date="2021-10" db="EMBL/GenBank/DDBJ databases">
        <title>Phylogenomics reveals ancestral predisposition of the termite-cultivated fungus Termitomyces towards a domesticated lifestyle.</title>
        <authorList>
            <person name="Auxier B."/>
            <person name="Grum-Grzhimaylo A."/>
            <person name="Cardenas M.E."/>
            <person name="Lodge J.D."/>
            <person name="Laessoe T."/>
            <person name="Pedersen O."/>
            <person name="Smith M.E."/>
            <person name="Kuyper T.W."/>
            <person name="Franco-Molano E.A."/>
            <person name="Baroni T.J."/>
            <person name="Aanen D.K."/>
        </authorList>
    </citation>
    <scope>NUCLEOTIDE SEQUENCE</scope>
    <source>
        <strain evidence="1">D49</strain>
    </source>
</reference>